<evidence type="ECO:0000256" key="1">
    <source>
        <dbReference type="SAM" id="MobiDB-lite"/>
    </source>
</evidence>
<gene>
    <name evidence="3" type="ORF">KC01_LOCUS5225</name>
</gene>
<protein>
    <recommendedName>
        <fullName evidence="5">Secreted protein</fullName>
    </recommendedName>
</protein>
<feature type="chain" id="PRO_5043741014" description="Secreted protein" evidence="2">
    <location>
        <begin position="28"/>
        <end position="107"/>
    </location>
</feature>
<accession>A0AAV2JA01</accession>
<evidence type="ECO:0008006" key="5">
    <source>
        <dbReference type="Google" id="ProtNLM"/>
    </source>
</evidence>
<reference evidence="3 4" key="1">
    <citation type="submission" date="2024-04" db="EMBL/GenBank/DDBJ databases">
        <authorList>
            <person name="Waldvogel A.-M."/>
            <person name="Schoenle A."/>
        </authorList>
    </citation>
    <scope>NUCLEOTIDE SEQUENCE [LARGE SCALE GENOMIC DNA]</scope>
</reference>
<feature type="region of interest" description="Disordered" evidence="1">
    <location>
        <begin position="28"/>
        <end position="81"/>
    </location>
</feature>
<evidence type="ECO:0000313" key="3">
    <source>
        <dbReference type="EMBL" id="CAL1573291.1"/>
    </source>
</evidence>
<dbReference type="EMBL" id="OZ035833">
    <property type="protein sequence ID" value="CAL1573291.1"/>
    <property type="molecule type" value="Genomic_DNA"/>
</dbReference>
<dbReference type="AlphaFoldDB" id="A0AAV2JA01"/>
<organism evidence="3 4">
    <name type="scientific">Knipowitschia caucasica</name>
    <name type="common">Caucasian dwarf goby</name>
    <name type="synonym">Pomatoschistus caucasicus</name>
    <dbReference type="NCBI Taxonomy" id="637954"/>
    <lineage>
        <taxon>Eukaryota</taxon>
        <taxon>Metazoa</taxon>
        <taxon>Chordata</taxon>
        <taxon>Craniata</taxon>
        <taxon>Vertebrata</taxon>
        <taxon>Euteleostomi</taxon>
        <taxon>Actinopterygii</taxon>
        <taxon>Neopterygii</taxon>
        <taxon>Teleostei</taxon>
        <taxon>Neoteleostei</taxon>
        <taxon>Acanthomorphata</taxon>
        <taxon>Gobiaria</taxon>
        <taxon>Gobiiformes</taxon>
        <taxon>Gobioidei</taxon>
        <taxon>Gobiidae</taxon>
        <taxon>Gobiinae</taxon>
        <taxon>Knipowitschia</taxon>
    </lineage>
</organism>
<keyword evidence="4" id="KW-1185">Reference proteome</keyword>
<feature type="signal peptide" evidence="2">
    <location>
        <begin position="1"/>
        <end position="27"/>
    </location>
</feature>
<proteinExistence type="predicted"/>
<evidence type="ECO:0000256" key="2">
    <source>
        <dbReference type="SAM" id="SignalP"/>
    </source>
</evidence>
<keyword evidence="2" id="KW-0732">Signal</keyword>
<dbReference type="Proteomes" id="UP001497482">
    <property type="component" value="Chromosome 11"/>
</dbReference>
<evidence type="ECO:0000313" key="4">
    <source>
        <dbReference type="Proteomes" id="UP001497482"/>
    </source>
</evidence>
<name>A0AAV2JA01_KNICA</name>
<sequence length="107" mass="11681">MDAWMQKRINNVCSVVVCVLLLEAFNPAPLTQKPGPEERQEGETYPGADNPWSDAARSQSEAPLEERGVGGGAKPGEGSARERWFVREERTLCLVCGGFCLGEDKTV</sequence>